<evidence type="ECO:0000256" key="3">
    <source>
        <dbReference type="ARBA" id="ARBA00022692"/>
    </source>
</evidence>
<evidence type="ECO:0000313" key="11">
    <source>
        <dbReference type="Proteomes" id="UP000516437"/>
    </source>
</evidence>
<proteinExistence type="predicted"/>
<keyword evidence="4" id="KW-0249">Electron transport</keyword>
<evidence type="ECO:0000313" key="10">
    <source>
        <dbReference type="EMBL" id="KAB1221757.1"/>
    </source>
</evidence>
<dbReference type="EMBL" id="RXIC02000020">
    <property type="protein sequence ID" value="KAB1221757.1"/>
    <property type="molecule type" value="Genomic_DNA"/>
</dbReference>
<dbReference type="PANTHER" id="PTHR23130:SF175">
    <property type="entry name" value="CYTOCHROME B561 AND DOMON DOMAIN-CONTAINING PROTEIN"/>
    <property type="match status" value="1"/>
</dbReference>
<evidence type="ECO:0000256" key="8">
    <source>
        <dbReference type="SAM" id="SignalP"/>
    </source>
</evidence>
<dbReference type="PROSITE" id="PS50939">
    <property type="entry name" value="CYTOCHROME_B561"/>
    <property type="match status" value="1"/>
</dbReference>
<accession>A0A6A1WCV1</accession>
<reference evidence="10 11" key="1">
    <citation type="journal article" date="2019" name="Plant Biotechnol. J.">
        <title>The red bayberry genome and genetic basis of sex determination.</title>
        <authorList>
            <person name="Jia H.M."/>
            <person name="Jia H.J."/>
            <person name="Cai Q.L."/>
            <person name="Wang Y."/>
            <person name="Zhao H.B."/>
            <person name="Yang W.F."/>
            <person name="Wang G.Y."/>
            <person name="Li Y.H."/>
            <person name="Zhan D.L."/>
            <person name="Shen Y.T."/>
            <person name="Niu Q.F."/>
            <person name="Chang L."/>
            <person name="Qiu J."/>
            <person name="Zhao L."/>
            <person name="Xie H.B."/>
            <person name="Fu W.Y."/>
            <person name="Jin J."/>
            <person name="Li X.W."/>
            <person name="Jiao Y."/>
            <person name="Zhou C.C."/>
            <person name="Tu T."/>
            <person name="Chai C.Y."/>
            <person name="Gao J.L."/>
            <person name="Fan L.J."/>
            <person name="van de Weg E."/>
            <person name="Wang J.Y."/>
            <person name="Gao Z.S."/>
        </authorList>
    </citation>
    <scope>NUCLEOTIDE SEQUENCE [LARGE SCALE GENOMIC DNA]</scope>
    <source>
        <tissue evidence="10">Leaves</tissue>
    </source>
</reference>
<comment type="subcellular location">
    <subcellularLocation>
        <location evidence="1">Membrane</location>
    </subcellularLocation>
</comment>
<evidence type="ECO:0000256" key="5">
    <source>
        <dbReference type="ARBA" id="ARBA00022989"/>
    </source>
</evidence>
<evidence type="ECO:0000256" key="4">
    <source>
        <dbReference type="ARBA" id="ARBA00022982"/>
    </source>
</evidence>
<dbReference type="OrthoDB" id="19261at2759"/>
<organism evidence="10 11">
    <name type="scientific">Morella rubra</name>
    <name type="common">Chinese bayberry</name>
    <dbReference type="NCBI Taxonomy" id="262757"/>
    <lineage>
        <taxon>Eukaryota</taxon>
        <taxon>Viridiplantae</taxon>
        <taxon>Streptophyta</taxon>
        <taxon>Embryophyta</taxon>
        <taxon>Tracheophyta</taxon>
        <taxon>Spermatophyta</taxon>
        <taxon>Magnoliopsida</taxon>
        <taxon>eudicotyledons</taxon>
        <taxon>Gunneridae</taxon>
        <taxon>Pentapetalae</taxon>
        <taxon>rosids</taxon>
        <taxon>fabids</taxon>
        <taxon>Fagales</taxon>
        <taxon>Myricaceae</taxon>
        <taxon>Morella</taxon>
    </lineage>
</organism>
<dbReference type="Proteomes" id="UP000516437">
    <property type="component" value="Chromosome 2"/>
</dbReference>
<comment type="caution">
    <text evidence="10">The sequence shown here is derived from an EMBL/GenBank/DDBJ whole genome shotgun (WGS) entry which is preliminary data.</text>
</comment>
<feature type="transmembrane region" description="Helical" evidence="7">
    <location>
        <begin position="188"/>
        <end position="208"/>
    </location>
</feature>
<keyword evidence="5 7" id="KW-1133">Transmembrane helix</keyword>
<feature type="signal peptide" evidence="8">
    <location>
        <begin position="1"/>
        <end position="21"/>
    </location>
</feature>
<name>A0A6A1WCV1_9ROSI</name>
<keyword evidence="3 7" id="KW-0812">Transmembrane</keyword>
<dbReference type="PANTHER" id="PTHR23130">
    <property type="entry name" value="CYTOCHROME B561 AND DOMON DOMAIN-CONTAINING PROTEIN"/>
    <property type="match status" value="1"/>
</dbReference>
<feature type="transmembrane region" description="Helical" evidence="7">
    <location>
        <begin position="125"/>
        <end position="144"/>
    </location>
</feature>
<dbReference type="GO" id="GO:0016020">
    <property type="term" value="C:membrane"/>
    <property type="evidence" value="ECO:0007669"/>
    <property type="project" value="UniProtKB-SubCell"/>
</dbReference>
<dbReference type="SMART" id="SM00665">
    <property type="entry name" value="B561"/>
    <property type="match status" value="1"/>
</dbReference>
<protein>
    <recommendedName>
        <fullName evidence="9">Cytochrome b561 domain-containing protein</fullName>
    </recommendedName>
</protein>
<gene>
    <name evidence="10" type="ORF">CJ030_MR2G028592</name>
</gene>
<evidence type="ECO:0000256" key="6">
    <source>
        <dbReference type="ARBA" id="ARBA00023136"/>
    </source>
</evidence>
<feature type="transmembrane region" description="Helical" evidence="7">
    <location>
        <begin position="156"/>
        <end position="176"/>
    </location>
</feature>
<feature type="domain" description="Cytochrome b561" evidence="9">
    <location>
        <begin position="52"/>
        <end position="245"/>
    </location>
</feature>
<evidence type="ECO:0000256" key="2">
    <source>
        <dbReference type="ARBA" id="ARBA00022448"/>
    </source>
</evidence>
<evidence type="ECO:0000256" key="7">
    <source>
        <dbReference type="SAM" id="Phobius"/>
    </source>
</evidence>
<evidence type="ECO:0000259" key="9">
    <source>
        <dbReference type="PROSITE" id="PS50939"/>
    </source>
</evidence>
<keyword evidence="11" id="KW-1185">Reference proteome</keyword>
<dbReference type="Gene3D" id="1.20.120.1770">
    <property type="match status" value="1"/>
</dbReference>
<feature type="chain" id="PRO_5025607082" description="Cytochrome b561 domain-containing protein" evidence="8">
    <location>
        <begin position="22"/>
        <end position="257"/>
    </location>
</feature>
<evidence type="ECO:0000256" key="1">
    <source>
        <dbReference type="ARBA" id="ARBA00004370"/>
    </source>
</evidence>
<dbReference type="InterPro" id="IPR006593">
    <property type="entry name" value="Cyt_b561/ferric_Rdtase_TM"/>
</dbReference>
<keyword evidence="6 7" id="KW-0472">Membrane</keyword>
<dbReference type="AlphaFoldDB" id="A0A6A1WCV1"/>
<feature type="transmembrane region" description="Helical" evidence="7">
    <location>
        <begin position="220"/>
        <end position="239"/>
    </location>
</feature>
<dbReference type="CDD" id="cd08760">
    <property type="entry name" value="Cyt_b561_FRRS1_like"/>
    <property type="match status" value="1"/>
</dbReference>
<keyword evidence="2" id="KW-0813">Transport</keyword>
<sequence length="257" mass="28572">MTSSCLLLLSVLFPLKYSVSAEATSCNGGLTLGQTGRGIDAGQVGSNVEDMVTPMHATSVQGSNSGGTTDFKSWKGHSRRTWHHRHLKNVRGALILIGWGTILPVGVMIARYSKTFPTTCKEWPSLHITFQSIGYVVGTIGWGFGIRRGNTKALRILSIIVFTFTTIQMLAIFWLPKKEHKRRRCWEIYHHSLGYAVIALIIANTLVGITNQGQAEKLKWIYVVILGVLALTALGLETFRWNKSIRLQQHSNVYTFA</sequence>
<keyword evidence="8" id="KW-0732">Signal</keyword>
<feature type="transmembrane region" description="Helical" evidence="7">
    <location>
        <begin position="92"/>
        <end position="113"/>
    </location>
</feature>